<feature type="region of interest" description="Disordered" evidence="1">
    <location>
        <begin position="240"/>
        <end position="285"/>
    </location>
</feature>
<evidence type="ECO:0000313" key="4">
    <source>
        <dbReference type="Proteomes" id="UP000223606"/>
    </source>
</evidence>
<feature type="compositionally biased region" description="Basic and acidic residues" evidence="1">
    <location>
        <begin position="270"/>
        <end position="280"/>
    </location>
</feature>
<feature type="domain" description="Tlde1" evidence="2">
    <location>
        <begin position="345"/>
        <end position="448"/>
    </location>
</feature>
<keyword evidence="4" id="KW-1185">Reference proteome</keyword>
<reference evidence="4" key="1">
    <citation type="submission" date="2017-09" db="EMBL/GenBank/DDBJ databases">
        <title>Genome sequence of Nannocystis excedens DSM 71.</title>
        <authorList>
            <person name="Blom J."/>
        </authorList>
    </citation>
    <scope>NUCLEOTIDE SEQUENCE [LARGE SCALE GENOMIC DNA]</scope>
    <source>
        <strain evidence="4">type strain: E19</strain>
    </source>
</reference>
<protein>
    <recommendedName>
        <fullName evidence="2">Tlde1 domain-containing protein</fullName>
    </recommendedName>
</protein>
<dbReference type="KEGG" id="hdi:HDIA_3997"/>
<evidence type="ECO:0000259" key="2">
    <source>
        <dbReference type="Pfam" id="PF10908"/>
    </source>
</evidence>
<dbReference type="Pfam" id="PF10908">
    <property type="entry name" value="Tlde1_dom"/>
    <property type="match status" value="1"/>
</dbReference>
<evidence type="ECO:0000313" key="3">
    <source>
        <dbReference type="EMBL" id="SON57538.1"/>
    </source>
</evidence>
<name>A0A2C9DBN0_9HYPH</name>
<dbReference type="InterPro" id="IPR021225">
    <property type="entry name" value="Tlde1_dom"/>
</dbReference>
<gene>
    <name evidence="3" type="ORF">HDIA_3997</name>
</gene>
<dbReference type="Proteomes" id="UP000223606">
    <property type="component" value="Chromosome 1"/>
</dbReference>
<organism evidence="3 4">
    <name type="scientific">Hartmannibacter diazotrophicus</name>
    <dbReference type="NCBI Taxonomy" id="1482074"/>
    <lineage>
        <taxon>Bacteria</taxon>
        <taxon>Pseudomonadati</taxon>
        <taxon>Pseudomonadota</taxon>
        <taxon>Alphaproteobacteria</taxon>
        <taxon>Hyphomicrobiales</taxon>
        <taxon>Pleomorphomonadaceae</taxon>
        <taxon>Hartmannibacter</taxon>
    </lineage>
</organism>
<dbReference type="EMBL" id="LT960614">
    <property type="protein sequence ID" value="SON57538.1"/>
    <property type="molecule type" value="Genomic_DNA"/>
</dbReference>
<proteinExistence type="predicted"/>
<accession>A0A2C9DBN0</accession>
<sequence length="459" mass="48076">MTAIDFYGAVPASTRGRPARTWTRASRGATVGASIAALALAGTALLSLAGGLAAYHLADRAANADRHGTRMLEPALLVQQAQRAPQARPTLFALNDTRASKTDLLAPNLPAEIPAEPVKEVKAFEAAWSSFGQTVVASRSGGPALEERSADQLAPSTDVAMAANAQAAGSNAAVAMEIALGDASNEPSAPIVLASLEQDGDAAPDGLVAVPEDETASRLPSAPIPLPTTRPIEVARLEEPAPENEAPPAPDSAAPSAAASMPETVPLRGRQPEPPEDKPLGGRTSPYAIAYAKDEEAPARSKGIFGSIGRLFSGGPRGPDMAEIGNRTAVYDISTATVYMPDGSRLEAHSGLGSMMDDPSFVKQKNKGPTVPNVYKLVMRESLFHGVEAVRLLPHDGVNKYNRDGFLAHTYMLGKSGQSNGCLSFKDYQAFLKAFKAGKVNRMIVVPEMSKLSTYTAML</sequence>
<dbReference type="AlphaFoldDB" id="A0A2C9DBN0"/>
<dbReference type="RefSeq" id="WP_245884001.1">
    <property type="nucleotide sequence ID" value="NZ_LT960614.1"/>
</dbReference>
<evidence type="ECO:0000256" key="1">
    <source>
        <dbReference type="SAM" id="MobiDB-lite"/>
    </source>
</evidence>
<feature type="compositionally biased region" description="Low complexity" evidence="1">
    <location>
        <begin position="251"/>
        <end position="263"/>
    </location>
</feature>